<dbReference type="RefSeq" id="WP_091126199.1">
    <property type="nucleotide sequence ID" value="NZ_FOLB01000015.1"/>
</dbReference>
<protein>
    <submittedName>
        <fullName evidence="2">TIGR03083 family protein</fullName>
    </submittedName>
</protein>
<dbReference type="InterPro" id="IPR024344">
    <property type="entry name" value="MDMPI_metal-binding"/>
</dbReference>
<dbReference type="AlphaFoldDB" id="A0A1I1N6K2"/>
<name>A0A1I1N6K2_9ACTN</name>
<dbReference type="SUPFAM" id="SSF109854">
    <property type="entry name" value="DinB/YfiT-like putative metalloenzymes"/>
    <property type="match status" value="1"/>
</dbReference>
<dbReference type="InterPro" id="IPR034660">
    <property type="entry name" value="DinB/YfiT-like"/>
</dbReference>
<dbReference type="Proteomes" id="UP000198832">
    <property type="component" value="Unassembled WGS sequence"/>
</dbReference>
<gene>
    <name evidence="2" type="ORF">SAMN04487968_1153</name>
</gene>
<dbReference type="OrthoDB" id="3213691at2"/>
<accession>A0A1I1N6K2</accession>
<sequence>MTELLDRVVNVLRAEHDVLVALVADLESGRLTGPSGADEWTVAQVLSHLGSGAEIGRAPIARAAGEPVEAEPNQAIWARWDAASPEDQASGFVESNGRWLETVEALTAEQRAGLLVDLGFLPEPVPLVTALGMRLNEVANHSWDVRVALDPAAEIAGESAQALVELFQGPVAFLLGWLAKERPEAEVTVAVPAVDATLVLTEQVSLDGAVAAPTATLDGPAGAFVRLLNGRLKEPYTDGVSVSGGVGLDDLHRIFPGF</sequence>
<keyword evidence="3" id="KW-1185">Reference proteome</keyword>
<feature type="domain" description="Mycothiol-dependent maleylpyruvate isomerase metal-binding" evidence="1">
    <location>
        <begin position="12"/>
        <end position="146"/>
    </location>
</feature>
<evidence type="ECO:0000313" key="2">
    <source>
        <dbReference type="EMBL" id="SFC93311.1"/>
    </source>
</evidence>
<dbReference type="Gene3D" id="1.20.120.450">
    <property type="entry name" value="dinb family like domain"/>
    <property type="match status" value="1"/>
</dbReference>
<evidence type="ECO:0000259" key="1">
    <source>
        <dbReference type="Pfam" id="PF11716"/>
    </source>
</evidence>
<dbReference type="Pfam" id="PF11716">
    <property type="entry name" value="MDMPI_N"/>
    <property type="match status" value="1"/>
</dbReference>
<reference evidence="2 3" key="1">
    <citation type="submission" date="2016-10" db="EMBL/GenBank/DDBJ databases">
        <authorList>
            <person name="de Groot N.N."/>
        </authorList>
    </citation>
    <scope>NUCLEOTIDE SEQUENCE [LARGE SCALE GENOMIC DNA]</scope>
    <source>
        <strain evidence="2 3">CGMCC 1.7056</strain>
    </source>
</reference>
<evidence type="ECO:0000313" key="3">
    <source>
        <dbReference type="Proteomes" id="UP000198832"/>
    </source>
</evidence>
<dbReference type="NCBIfam" id="TIGR03083">
    <property type="entry name" value="maleylpyruvate isomerase family mycothiol-dependent enzyme"/>
    <property type="match status" value="1"/>
</dbReference>
<dbReference type="InterPro" id="IPR017517">
    <property type="entry name" value="Maleyloyr_isom"/>
</dbReference>
<organism evidence="2 3">
    <name type="scientific">Nocardioides terrae</name>
    <dbReference type="NCBI Taxonomy" id="574651"/>
    <lineage>
        <taxon>Bacteria</taxon>
        <taxon>Bacillati</taxon>
        <taxon>Actinomycetota</taxon>
        <taxon>Actinomycetes</taxon>
        <taxon>Propionibacteriales</taxon>
        <taxon>Nocardioidaceae</taxon>
        <taxon>Nocardioides</taxon>
    </lineage>
</organism>
<proteinExistence type="predicted"/>
<dbReference type="EMBL" id="FOLB01000015">
    <property type="protein sequence ID" value="SFC93311.1"/>
    <property type="molecule type" value="Genomic_DNA"/>
</dbReference>
<dbReference type="GO" id="GO:0046872">
    <property type="term" value="F:metal ion binding"/>
    <property type="evidence" value="ECO:0007669"/>
    <property type="project" value="InterPro"/>
</dbReference>